<keyword evidence="2" id="KW-1185">Reference proteome</keyword>
<reference evidence="1" key="1">
    <citation type="submission" date="2021-08" db="EMBL/GenBank/DDBJ databases">
        <authorList>
            <person name="Misof B."/>
            <person name="Oliver O."/>
            <person name="Podsiadlowski L."/>
            <person name="Donath A."/>
            <person name="Peters R."/>
            <person name="Mayer C."/>
            <person name="Rust J."/>
            <person name="Gunkel S."/>
            <person name="Lesny P."/>
            <person name="Martin S."/>
            <person name="Oeyen J.P."/>
            <person name="Petersen M."/>
            <person name="Panagiotis P."/>
            <person name="Wilbrandt J."/>
            <person name="Tanja T."/>
        </authorList>
    </citation>
    <scope>NUCLEOTIDE SEQUENCE</scope>
    <source>
        <strain evidence="1">GBR_01_08_01A</strain>
        <tissue evidence="1">Thorax + abdomen</tissue>
    </source>
</reference>
<evidence type="ECO:0000313" key="2">
    <source>
        <dbReference type="Proteomes" id="UP001258017"/>
    </source>
</evidence>
<accession>A0AAD9RVQ1</accession>
<organism evidence="1 2">
    <name type="scientific">Odynerus spinipes</name>
    <dbReference type="NCBI Taxonomy" id="1348599"/>
    <lineage>
        <taxon>Eukaryota</taxon>
        <taxon>Metazoa</taxon>
        <taxon>Ecdysozoa</taxon>
        <taxon>Arthropoda</taxon>
        <taxon>Hexapoda</taxon>
        <taxon>Insecta</taxon>
        <taxon>Pterygota</taxon>
        <taxon>Neoptera</taxon>
        <taxon>Endopterygota</taxon>
        <taxon>Hymenoptera</taxon>
        <taxon>Apocrita</taxon>
        <taxon>Aculeata</taxon>
        <taxon>Vespoidea</taxon>
        <taxon>Vespidae</taxon>
        <taxon>Eumeninae</taxon>
        <taxon>Odynerus</taxon>
    </lineage>
</organism>
<comment type="caution">
    <text evidence="1">The sequence shown here is derived from an EMBL/GenBank/DDBJ whole genome shotgun (WGS) entry which is preliminary data.</text>
</comment>
<proteinExistence type="predicted"/>
<evidence type="ECO:0000313" key="1">
    <source>
        <dbReference type="EMBL" id="KAK2586313.1"/>
    </source>
</evidence>
<gene>
    <name evidence="1" type="ORF">KPH14_010613</name>
</gene>
<reference evidence="1" key="2">
    <citation type="journal article" date="2023" name="Commun. Biol.">
        <title>Intrasexual cuticular hydrocarbon dimorphism in a wasp sheds light on hydrocarbon biosynthesis genes in Hymenoptera.</title>
        <authorList>
            <person name="Moris V.C."/>
            <person name="Podsiadlowski L."/>
            <person name="Martin S."/>
            <person name="Oeyen J.P."/>
            <person name="Donath A."/>
            <person name="Petersen M."/>
            <person name="Wilbrandt J."/>
            <person name="Misof B."/>
            <person name="Liedtke D."/>
            <person name="Thamm M."/>
            <person name="Scheiner R."/>
            <person name="Schmitt T."/>
            <person name="Niehuis O."/>
        </authorList>
    </citation>
    <scope>NUCLEOTIDE SEQUENCE</scope>
    <source>
        <strain evidence="1">GBR_01_08_01A</strain>
    </source>
</reference>
<protein>
    <submittedName>
        <fullName evidence="1">Uncharacterized protein</fullName>
    </submittedName>
</protein>
<dbReference type="Proteomes" id="UP001258017">
    <property type="component" value="Unassembled WGS sequence"/>
</dbReference>
<sequence length="193" mass="22305">MERLNSVYVPSNQFVVEIGSINFSETALSESGGYDCERVYAHEDETSARSSTEGLRILIRAAPGLASSISSVTGSIEYSRITNNFYYRNTYIRLRKIRSQRVIKGIKIQNHTTYNHRCPFYRTKMTGEIEEDPHKLEKFDRASPKANFGNHVSVGGQRTSSRSREERWRRLRSKRLVWISIRSRVDGPERKPN</sequence>
<dbReference type="AlphaFoldDB" id="A0AAD9RVQ1"/>
<name>A0AAD9RVQ1_9HYME</name>
<dbReference type="EMBL" id="JAIFRP010000013">
    <property type="protein sequence ID" value="KAK2586313.1"/>
    <property type="molecule type" value="Genomic_DNA"/>
</dbReference>